<accession>W1PAS3</accession>
<sequence>MVKAMQDKFGDDFDSSSGFGYLSKSSPNLSGFGYLSKSSSKPSSIAHLALDGMTPKSWSQQRTLFEPNGKRNTNGYPRLGKLLCTDIRTWTFVLEIRLPNGNSSHTGYDSPPKENTIQVEGNVPNEETDGLSERFLGPTSHPPSRGGGSGCIIQFG</sequence>
<protein>
    <submittedName>
        <fullName evidence="2">Uncharacterized protein</fullName>
    </submittedName>
</protein>
<dbReference type="Proteomes" id="UP000017836">
    <property type="component" value="Unassembled WGS sequence"/>
</dbReference>
<dbReference type="AlphaFoldDB" id="W1PAS3"/>
<dbReference type="EMBL" id="KI394012">
    <property type="protein sequence ID" value="ERN05048.1"/>
    <property type="molecule type" value="Genomic_DNA"/>
</dbReference>
<evidence type="ECO:0000313" key="2">
    <source>
        <dbReference type="EMBL" id="ERN05048.1"/>
    </source>
</evidence>
<gene>
    <name evidence="2" type="ORF">AMTR_s00053p00090140</name>
</gene>
<organism evidence="2 3">
    <name type="scientific">Amborella trichopoda</name>
    <dbReference type="NCBI Taxonomy" id="13333"/>
    <lineage>
        <taxon>Eukaryota</taxon>
        <taxon>Viridiplantae</taxon>
        <taxon>Streptophyta</taxon>
        <taxon>Embryophyta</taxon>
        <taxon>Tracheophyta</taxon>
        <taxon>Spermatophyta</taxon>
        <taxon>Magnoliopsida</taxon>
        <taxon>Amborellales</taxon>
        <taxon>Amborellaceae</taxon>
        <taxon>Amborella</taxon>
    </lineage>
</organism>
<dbReference type="Gramene" id="ERN05048">
    <property type="protein sequence ID" value="ERN05048"/>
    <property type="gene ID" value="AMTR_s00053p00090140"/>
</dbReference>
<dbReference type="HOGENOM" id="CLU_1689093_0_0_1"/>
<evidence type="ECO:0000256" key="1">
    <source>
        <dbReference type="SAM" id="MobiDB-lite"/>
    </source>
</evidence>
<evidence type="ECO:0000313" key="3">
    <source>
        <dbReference type="Proteomes" id="UP000017836"/>
    </source>
</evidence>
<keyword evidence="3" id="KW-1185">Reference proteome</keyword>
<feature type="region of interest" description="Disordered" evidence="1">
    <location>
        <begin position="134"/>
        <end position="156"/>
    </location>
</feature>
<proteinExistence type="predicted"/>
<name>W1PAS3_AMBTC</name>
<reference evidence="3" key="1">
    <citation type="journal article" date="2013" name="Science">
        <title>The Amborella genome and the evolution of flowering plants.</title>
        <authorList>
            <consortium name="Amborella Genome Project"/>
        </authorList>
    </citation>
    <scope>NUCLEOTIDE SEQUENCE [LARGE SCALE GENOMIC DNA]</scope>
</reference>